<dbReference type="PROSITE" id="PS51935">
    <property type="entry name" value="NLPC_P60"/>
    <property type="match status" value="1"/>
</dbReference>
<dbReference type="RefSeq" id="WP_344862818.1">
    <property type="nucleotide sequence ID" value="NZ_BAAAUT010000039.1"/>
</dbReference>
<evidence type="ECO:0000256" key="5">
    <source>
        <dbReference type="SAM" id="MobiDB-lite"/>
    </source>
</evidence>
<evidence type="ECO:0000256" key="3">
    <source>
        <dbReference type="ARBA" id="ARBA00022801"/>
    </source>
</evidence>
<feature type="region of interest" description="Disordered" evidence="5">
    <location>
        <begin position="44"/>
        <end position="69"/>
    </location>
</feature>
<dbReference type="PANTHER" id="PTHR47053">
    <property type="entry name" value="MUREIN DD-ENDOPEPTIDASE MEPH-RELATED"/>
    <property type="match status" value="1"/>
</dbReference>
<dbReference type="PANTHER" id="PTHR47053:SF1">
    <property type="entry name" value="MUREIN DD-ENDOPEPTIDASE MEPH-RELATED"/>
    <property type="match status" value="1"/>
</dbReference>
<dbReference type="InterPro" id="IPR000064">
    <property type="entry name" value="NLP_P60_dom"/>
</dbReference>
<accession>A0ABP6NIZ1</accession>
<feature type="compositionally biased region" description="Low complexity" evidence="5">
    <location>
        <begin position="47"/>
        <end position="62"/>
    </location>
</feature>
<evidence type="ECO:0000259" key="6">
    <source>
        <dbReference type="PROSITE" id="PS51935"/>
    </source>
</evidence>
<comment type="caution">
    <text evidence="7">The sequence shown here is derived from an EMBL/GenBank/DDBJ whole genome shotgun (WGS) entry which is preliminary data.</text>
</comment>
<proteinExistence type="inferred from homology"/>
<dbReference type="EMBL" id="BAAAUT010000039">
    <property type="protein sequence ID" value="GAA3149768.1"/>
    <property type="molecule type" value="Genomic_DNA"/>
</dbReference>
<evidence type="ECO:0000313" key="8">
    <source>
        <dbReference type="Proteomes" id="UP001500320"/>
    </source>
</evidence>
<reference evidence="8" key="1">
    <citation type="journal article" date="2019" name="Int. J. Syst. Evol. Microbiol.">
        <title>The Global Catalogue of Microorganisms (GCM) 10K type strain sequencing project: providing services to taxonomists for standard genome sequencing and annotation.</title>
        <authorList>
            <consortium name="The Broad Institute Genomics Platform"/>
            <consortium name="The Broad Institute Genome Sequencing Center for Infectious Disease"/>
            <person name="Wu L."/>
            <person name="Ma J."/>
        </authorList>
    </citation>
    <scope>NUCLEOTIDE SEQUENCE [LARGE SCALE GENOMIC DNA]</scope>
    <source>
        <strain evidence="8">JCM 9373</strain>
    </source>
</reference>
<dbReference type="Gene3D" id="3.90.1720.10">
    <property type="entry name" value="endopeptidase domain like (from Nostoc punctiforme)"/>
    <property type="match status" value="1"/>
</dbReference>
<evidence type="ECO:0000256" key="1">
    <source>
        <dbReference type="ARBA" id="ARBA00007074"/>
    </source>
</evidence>
<keyword evidence="8" id="KW-1185">Reference proteome</keyword>
<keyword evidence="2" id="KW-0645">Protease</keyword>
<gene>
    <name evidence="7" type="ORF">GCM10010466_45910</name>
</gene>
<protein>
    <recommendedName>
        <fullName evidence="6">NlpC/P60 domain-containing protein</fullName>
    </recommendedName>
</protein>
<dbReference type="Pfam" id="PF00877">
    <property type="entry name" value="NLPC_P60"/>
    <property type="match status" value="1"/>
</dbReference>
<feature type="domain" description="NlpC/P60" evidence="6">
    <location>
        <begin position="83"/>
        <end position="203"/>
    </location>
</feature>
<evidence type="ECO:0000256" key="4">
    <source>
        <dbReference type="ARBA" id="ARBA00022807"/>
    </source>
</evidence>
<keyword evidence="4" id="KW-0788">Thiol protease</keyword>
<dbReference type="InterPro" id="IPR051202">
    <property type="entry name" value="Peptidase_C40"/>
</dbReference>
<name>A0ABP6NIZ1_9ACTN</name>
<sequence length="334" mass="32716">MSITDTVARIGQLDAMFGTAAAPATTAASPSSAADFAAALETARRSPAAQPAAAQPTAQPAAVRSPAATQGVQAADTGAVDAAVTGRDVVAQARKYLGVPYLWGGTDPGKGLDCSGLVQLVYKKLGISLPRVSQDQQNEGRSIPSLKQAQPGDLLTFGSPATHIGIYVGDGKMLHAPRTGDVVKIVDLDDYYRAPTDIRRILSDEAAGAGATAPATAAASTAPATAAASTAPATAAASTTASGTETPAARPVTASALPAAGLTSPAGTPAGTGVSAELLAALALIQTGYGTGLTSSGMSAGLPQLSPAAADGVGNGLFDPAQAYVIQSALNGIG</sequence>
<evidence type="ECO:0000313" key="7">
    <source>
        <dbReference type="EMBL" id="GAA3149768.1"/>
    </source>
</evidence>
<dbReference type="Proteomes" id="UP001500320">
    <property type="component" value="Unassembled WGS sequence"/>
</dbReference>
<comment type="similarity">
    <text evidence="1">Belongs to the peptidase C40 family.</text>
</comment>
<keyword evidence="3" id="KW-0378">Hydrolase</keyword>
<dbReference type="SUPFAM" id="SSF54001">
    <property type="entry name" value="Cysteine proteinases"/>
    <property type="match status" value="1"/>
</dbReference>
<dbReference type="InterPro" id="IPR038765">
    <property type="entry name" value="Papain-like_cys_pep_sf"/>
</dbReference>
<organism evidence="7 8">
    <name type="scientific">Planomonospora alba</name>
    <dbReference type="NCBI Taxonomy" id="161354"/>
    <lineage>
        <taxon>Bacteria</taxon>
        <taxon>Bacillati</taxon>
        <taxon>Actinomycetota</taxon>
        <taxon>Actinomycetes</taxon>
        <taxon>Streptosporangiales</taxon>
        <taxon>Streptosporangiaceae</taxon>
        <taxon>Planomonospora</taxon>
    </lineage>
</organism>
<evidence type="ECO:0000256" key="2">
    <source>
        <dbReference type="ARBA" id="ARBA00022670"/>
    </source>
</evidence>